<dbReference type="SUPFAM" id="SSF54495">
    <property type="entry name" value="UBC-like"/>
    <property type="match status" value="1"/>
</dbReference>
<gene>
    <name evidence="16" type="ORF">CJ030_MR1G004498</name>
</gene>
<dbReference type="InterPro" id="IPR016135">
    <property type="entry name" value="UBQ-conjugating_enzyme/RWD"/>
</dbReference>
<keyword evidence="6" id="KW-0336">GPI-anchor</keyword>
<evidence type="ECO:0000259" key="15">
    <source>
        <dbReference type="PROSITE" id="PS50127"/>
    </source>
</evidence>
<evidence type="ECO:0000256" key="13">
    <source>
        <dbReference type="ARBA" id="ARBA00033417"/>
    </source>
</evidence>
<organism evidence="16 17">
    <name type="scientific">Morella rubra</name>
    <name type="common">Chinese bayberry</name>
    <dbReference type="NCBI Taxonomy" id="262757"/>
    <lineage>
        <taxon>Eukaryota</taxon>
        <taxon>Viridiplantae</taxon>
        <taxon>Streptophyta</taxon>
        <taxon>Embryophyta</taxon>
        <taxon>Tracheophyta</taxon>
        <taxon>Spermatophyta</taxon>
        <taxon>Magnoliopsida</taxon>
        <taxon>eudicotyledons</taxon>
        <taxon>Gunneridae</taxon>
        <taxon>Pentapetalae</taxon>
        <taxon>rosids</taxon>
        <taxon>fabids</taxon>
        <taxon>Fagales</taxon>
        <taxon>Myricaceae</taxon>
        <taxon>Morella</taxon>
    </lineage>
</organism>
<dbReference type="InterPro" id="IPR032387">
    <property type="entry name" value="ACAS_N"/>
</dbReference>
<dbReference type="OrthoDB" id="10253115at2759"/>
<dbReference type="Gene3D" id="3.30.300.30">
    <property type="match status" value="1"/>
</dbReference>
<keyword evidence="17" id="KW-1185">Reference proteome</keyword>
<dbReference type="GO" id="GO:0005886">
    <property type="term" value="C:plasma membrane"/>
    <property type="evidence" value="ECO:0007669"/>
    <property type="project" value="UniProtKB-SubCell"/>
</dbReference>
<dbReference type="Proteomes" id="UP000516437">
    <property type="component" value="Chromosome 1"/>
</dbReference>
<keyword evidence="6" id="KW-0449">Lipoprotein</keyword>
<dbReference type="InterPro" id="IPR000873">
    <property type="entry name" value="AMP-dep_synth/lig_dom"/>
</dbReference>
<dbReference type="SMART" id="SM00768">
    <property type="entry name" value="X8"/>
    <property type="match status" value="1"/>
</dbReference>
<dbReference type="GO" id="GO:0098552">
    <property type="term" value="C:side of membrane"/>
    <property type="evidence" value="ECO:0007669"/>
    <property type="project" value="UniProtKB-KW"/>
</dbReference>
<evidence type="ECO:0000256" key="12">
    <source>
        <dbReference type="ARBA" id="ARBA00033335"/>
    </source>
</evidence>
<dbReference type="GO" id="GO:0042973">
    <property type="term" value="F:glucan endo-1,3-beta-D-glucosidase activity"/>
    <property type="evidence" value="ECO:0007669"/>
    <property type="project" value="UniProtKB-EC"/>
</dbReference>
<dbReference type="InterPro" id="IPR012946">
    <property type="entry name" value="X8"/>
</dbReference>
<dbReference type="EMBL" id="RXIC02000019">
    <property type="protein sequence ID" value="KAB1227778.1"/>
    <property type="molecule type" value="Genomic_DNA"/>
</dbReference>
<keyword evidence="14" id="KW-0472">Membrane</keyword>
<dbReference type="InterPro" id="IPR000608">
    <property type="entry name" value="UBC"/>
</dbReference>
<dbReference type="Pfam" id="PF00501">
    <property type="entry name" value="AMP-binding"/>
    <property type="match status" value="1"/>
</dbReference>
<evidence type="ECO:0000256" key="3">
    <source>
        <dbReference type="ARBA" id="ARBA00006432"/>
    </source>
</evidence>
<dbReference type="InterPro" id="IPR042099">
    <property type="entry name" value="ANL_N_sf"/>
</dbReference>
<dbReference type="InterPro" id="IPR045851">
    <property type="entry name" value="AMP-bd_C_sf"/>
</dbReference>
<dbReference type="GO" id="GO:0006952">
    <property type="term" value="P:defense response"/>
    <property type="evidence" value="ECO:0007669"/>
    <property type="project" value="UniProtKB-KW"/>
</dbReference>
<dbReference type="Pfam" id="PF00179">
    <property type="entry name" value="UQ_con"/>
    <property type="match status" value="1"/>
</dbReference>
<dbReference type="InterPro" id="IPR000490">
    <property type="entry name" value="Glyco_hydro_17"/>
</dbReference>
<comment type="caution">
    <text evidence="16">The sequence shown here is derived from an EMBL/GenBank/DDBJ whole genome shotgun (WGS) entry which is preliminary data.</text>
</comment>
<keyword evidence="6" id="KW-0325">Glycoprotein</keyword>
<dbReference type="EC" id="3.2.1.39" evidence="5"/>
<dbReference type="Pfam" id="PF13193">
    <property type="entry name" value="AMP-binding_C"/>
    <property type="match status" value="1"/>
</dbReference>
<evidence type="ECO:0000256" key="1">
    <source>
        <dbReference type="ARBA" id="ARBA00000382"/>
    </source>
</evidence>
<comment type="subcellular location">
    <subcellularLocation>
        <location evidence="2">Cell membrane</location>
        <topology evidence="2">Lipid-anchor</topology>
        <topology evidence="2">GPI-anchor</topology>
    </subcellularLocation>
</comment>
<dbReference type="InterPro" id="IPR017853">
    <property type="entry name" value="GH"/>
</dbReference>
<protein>
    <recommendedName>
        <fullName evidence="5">glucan endo-1,3-beta-D-glucosidase</fullName>
        <ecNumber evidence="5">3.2.1.39</ecNumber>
    </recommendedName>
    <alternativeName>
        <fullName evidence="12">(1-&gt;3)-beta-glucan endohydrolase</fullName>
    </alternativeName>
    <alternativeName>
        <fullName evidence="13">Beta-1,3-endoglucanase</fullName>
    </alternativeName>
</protein>
<dbReference type="Gene3D" id="3.40.50.12780">
    <property type="entry name" value="N-terminal domain of ligase-like"/>
    <property type="match status" value="1"/>
</dbReference>
<comment type="catalytic activity">
    <reaction evidence="1">
        <text>Hydrolysis of (1-&gt;3)-beta-D-glucosidic linkages in (1-&gt;3)-beta-D-glucans.</text>
        <dbReference type="EC" id="3.2.1.39"/>
    </reaction>
</comment>
<evidence type="ECO:0000256" key="6">
    <source>
        <dbReference type="ARBA" id="ARBA00022622"/>
    </source>
</evidence>
<accession>A0A6A1WVM1</accession>
<keyword evidence="8" id="KW-0378">Hydrolase</keyword>
<dbReference type="PANTHER" id="PTHR44378:SF1">
    <property type="entry name" value="ACYL-ACTIVATING ENZYME 18, PEROXISOMAL-RELATED"/>
    <property type="match status" value="1"/>
</dbReference>
<name>A0A6A1WVM1_9ROSI</name>
<dbReference type="Pfam" id="PF07983">
    <property type="entry name" value="X8"/>
    <property type="match status" value="1"/>
</dbReference>
<dbReference type="SMART" id="SM00212">
    <property type="entry name" value="UBCc"/>
    <property type="match status" value="1"/>
</dbReference>
<dbReference type="PANTHER" id="PTHR44378">
    <property type="entry name" value="ACYL-ACTIVATING ENZYME 17, PEROXISOMAL-RELATED"/>
    <property type="match status" value="1"/>
</dbReference>
<keyword evidence="14" id="KW-0812">Transmembrane</keyword>
<keyword evidence="11" id="KW-0326">Glycosidase</keyword>
<evidence type="ECO:0000256" key="10">
    <source>
        <dbReference type="ARBA" id="ARBA00023157"/>
    </source>
</evidence>
<reference evidence="16 17" key="1">
    <citation type="journal article" date="2019" name="Plant Biotechnol. J.">
        <title>The red bayberry genome and genetic basis of sex determination.</title>
        <authorList>
            <person name="Jia H.M."/>
            <person name="Jia H.J."/>
            <person name="Cai Q.L."/>
            <person name="Wang Y."/>
            <person name="Zhao H.B."/>
            <person name="Yang W.F."/>
            <person name="Wang G.Y."/>
            <person name="Li Y.H."/>
            <person name="Zhan D.L."/>
            <person name="Shen Y.T."/>
            <person name="Niu Q.F."/>
            <person name="Chang L."/>
            <person name="Qiu J."/>
            <person name="Zhao L."/>
            <person name="Xie H.B."/>
            <person name="Fu W.Y."/>
            <person name="Jin J."/>
            <person name="Li X.W."/>
            <person name="Jiao Y."/>
            <person name="Zhou C.C."/>
            <person name="Tu T."/>
            <person name="Chai C.Y."/>
            <person name="Gao J.L."/>
            <person name="Fan L.J."/>
            <person name="van de Weg E."/>
            <person name="Wang J.Y."/>
            <person name="Gao Z.S."/>
        </authorList>
    </citation>
    <scope>NUCLEOTIDE SEQUENCE [LARGE SCALE GENOMIC DNA]</scope>
    <source>
        <tissue evidence="16">Leaves</tissue>
    </source>
</reference>
<evidence type="ECO:0000313" key="17">
    <source>
        <dbReference type="Proteomes" id="UP000516437"/>
    </source>
</evidence>
<dbReference type="PROSITE" id="PS00455">
    <property type="entry name" value="AMP_BINDING"/>
    <property type="match status" value="1"/>
</dbReference>
<evidence type="ECO:0000256" key="5">
    <source>
        <dbReference type="ARBA" id="ARBA00012780"/>
    </source>
</evidence>
<dbReference type="GO" id="GO:0005975">
    <property type="term" value="P:carbohydrate metabolic process"/>
    <property type="evidence" value="ECO:0007669"/>
    <property type="project" value="InterPro"/>
</dbReference>
<comment type="similarity">
    <text evidence="4">Belongs to the glycosyl hydrolase 17 family.</text>
</comment>
<dbReference type="AlphaFoldDB" id="A0A6A1WVM1"/>
<evidence type="ECO:0000256" key="9">
    <source>
        <dbReference type="ARBA" id="ARBA00022821"/>
    </source>
</evidence>
<dbReference type="FunFam" id="3.20.20.80:FF:000002">
    <property type="entry name" value="Glucan endo-1,3-beta-glucosidase 3"/>
    <property type="match status" value="1"/>
</dbReference>
<feature type="transmembrane region" description="Helical" evidence="14">
    <location>
        <begin position="691"/>
        <end position="712"/>
    </location>
</feature>
<dbReference type="Gene3D" id="3.20.20.80">
    <property type="entry name" value="Glycosidases"/>
    <property type="match status" value="1"/>
</dbReference>
<dbReference type="PROSITE" id="PS50127">
    <property type="entry name" value="UBC_2"/>
    <property type="match status" value="1"/>
</dbReference>
<dbReference type="InterPro" id="IPR020845">
    <property type="entry name" value="AMP-binding_CS"/>
</dbReference>
<evidence type="ECO:0000256" key="2">
    <source>
        <dbReference type="ARBA" id="ARBA00004609"/>
    </source>
</evidence>
<evidence type="ECO:0000256" key="8">
    <source>
        <dbReference type="ARBA" id="ARBA00022801"/>
    </source>
</evidence>
<comment type="similarity">
    <text evidence="3">Belongs to the ATP-dependent AMP-binding enzyme family.</text>
</comment>
<evidence type="ECO:0000256" key="11">
    <source>
        <dbReference type="ARBA" id="ARBA00023295"/>
    </source>
</evidence>
<evidence type="ECO:0000256" key="14">
    <source>
        <dbReference type="SAM" id="Phobius"/>
    </source>
</evidence>
<keyword evidence="7" id="KW-0732">Signal</keyword>
<evidence type="ECO:0000256" key="7">
    <source>
        <dbReference type="ARBA" id="ARBA00022729"/>
    </source>
</evidence>
<dbReference type="SUPFAM" id="SSF56801">
    <property type="entry name" value="Acetyl-CoA synthetase-like"/>
    <property type="match status" value="1"/>
</dbReference>
<proteinExistence type="inferred from homology"/>
<keyword evidence="14" id="KW-1133">Transmembrane helix</keyword>
<evidence type="ECO:0000313" key="16">
    <source>
        <dbReference type="EMBL" id="KAB1227778.1"/>
    </source>
</evidence>
<feature type="domain" description="UBC core" evidence="15">
    <location>
        <begin position="378"/>
        <end position="534"/>
    </location>
</feature>
<dbReference type="SUPFAM" id="SSF51445">
    <property type="entry name" value="(Trans)glycosidases"/>
    <property type="match status" value="1"/>
</dbReference>
<keyword evidence="10" id="KW-1015">Disulfide bond</keyword>
<dbReference type="Pfam" id="PF00332">
    <property type="entry name" value="Glyco_hydro_17"/>
    <property type="match status" value="1"/>
</dbReference>
<keyword evidence="9" id="KW-0611">Plant defense</keyword>
<dbReference type="InterPro" id="IPR025110">
    <property type="entry name" value="AMP-bd_C"/>
</dbReference>
<dbReference type="Pfam" id="PF16177">
    <property type="entry name" value="ACAS_N"/>
    <property type="match status" value="1"/>
</dbReference>
<evidence type="ECO:0000256" key="4">
    <source>
        <dbReference type="ARBA" id="ARBA00008773"/>
    </source>
</evidence>
<sequence>MERLGGAICGTCAFVGINIGTDVSNLPPASDIVAILKAHQIANVRLYDADSHMLKALSNSGIEVMVGVLNEEVLAIGESASAAAAWVNKNVAAFLPSTNITAIAVGSEVLTSIPNAAPVLVSAMNYLHKALVAANLNYLVKVSTPQSMDMIPRSFPPSTATFNSSWNSTIYQLLQFLRNTNSYYMLNAYPYYGYTKGDGIFPLDYALFRPLPSVKQIVDPNTLFHYNSMFDAMVDATYYSIEAFNFSGIPIVVTETGWPWFGGAHEPDATVENADTFTDNLIKRVLNNSGPPSQPSIPINTYIYELFNEDRRPGPVSEENWGVLFTNGSAVYPLSLSTSDRITDNSSGVFCVAKSGADSDKLQEGINWACGQGQANCTAIQPGQPCYNPNNVENHASYAFNDYYQKMHSVGGTCDFSGTAMTTTVDPRTPYEGGVYFLDITFPTDYPFKPPKVVFKTRIYHCNVDTAGNLGLDILEDCWSPALTITKVLLAIRAIFTNPDPSDHPHIPGIARLYLADRAKHDEMAAEWRRRFAKYQSKHTNLGRLMEKYGSKLFGASYKDPITSFTLLQKFSVQHPEDYWSIVLKELSVSFREAPKCILDTTDKSKHGGTWFPGSTMNIAECCLLPTSHPRKEDSSLAVVWRDEGSDDSDINHMTLRELREQVMLVANALDEIFSKGDAIAIDMPMTVTAVIIYLAIVLAGFVVVSIADSFVAKEIATRLRVSKAKGIFTQDFILRGGRKVPLYSRVVEAAPLKAIVLPAIGRNVGIQLREQDLSWKYFLSSARCQPRSNNYIPVYQPVESVTNILFSSGTTGEPKAIPWTQLSPIRGAADSWAHIDVQTGDVFCWPTNLGWVMGPILLYSSFLVGATLALYHGSPLGRGFGKFVQDAGVTVLGTVPSLVKAWKNTRCMEGLDWTRIRSFASTGEVSNVDDDLWLSSRAYYQPIIECCGGTELASSYIQGNPLQPQVFGAFSSASLTTGFVILDEYGIPYPDDQACIGEVGLFPIYMGATDRLLNADHEEVYFKGMPMYKGMHLRRHGDIIKRAVGGYLIVQGRADDTMNLGGIKTSSIEIERVCDLADESISETCAVSVAPVNGGPEQLVMFVVLKKGFNAEPEKLKSIFSRAIQSNLNPLFKVNHVKIVPEFPRTASNKLLRRVLRDQMKLEISVRSRI</sequence>
<dbReference type="Gene3D" id="3.10.110.10">
    <property type="entry name" value="Ubiquitin Conjugating Enzyme"/>
    <property type="match status" value="1"/>
</dbReference>